<evidence type="ECO:0008006" key="3">
    <source>
        <dbReference type="Google" id="ProtNLM"/>
    </source>
</evidence>
<dbReference type="Proteomes" id="UP000229247">
    <property type="component" value="Unassembled WGS sequence"/>
</dbReference>
<dbReference type="Pfam" id="PF08843">
    <property type="entry name" value="AbiEii"/>
    <property type="match status" value="1"/>
</dbReference>
<name>A0A2M7D6V7_9BACT</name>
<proteinExistence type="predicted"/>
<accession>A0A2M7D6V7</accession>
<organism evidence="1 2">
    <name type="scientific">Candidatus Portnoybacteria bacterium CG02_land_8_20_14_3_00_45_8</name>
    <dbReference type="NCBI Taxonomy" id="1974807"/>
    <lineage>
        <taxon>Bacteria</taxon>
        <taxon>Candidatus Portnoyibacteriota</taxon>
    </lineage>
</organism>
<dbReference type="InterPro" id="IPR014942">
    <property type="entry name" value="AbiEii"/>
</dbReference>
<dbReference type="Gene3D" id="3.10.450.620">
    <property type="entry name" value="JHP933, nucleotidyltransferase-like core domain"/>
    <property type="match status" value="1"/>
</dbReference>
<sequence>MGLIIQQLQAIIEEPLYAKASIDFRRMLAKDFFISYFLAFIYNHKNYRKLVFYGGTCSRVVYDLARISEDIDLDNSEGIDLANLAEELTKYVQQGLQISGVDVYCQKGEFGIQRWTVRMPIMKELGLSPNQSEKLHLKIEVSRHQQIRNVSVTPVLRHGQTMAIRHFDESSLFAGKIIACLERGAARDYFDLIWFMSRQVKPNVEKLAKDAKKSYTVQSAMRSLSKKIRLLRKEDILKDLQPFFPEPVFVEEWVKNFKDFFNRYAEFYKTGA</sequence>
<reference evidence="2" key="1">
    <citation type="submission" date="2017-09" db="EMBL/GenBank/DDBJ databases">
        <title>Depth-based differentiation of microbial function through sediment-hosted aquifers and enrichment of novel symbionts in the deep terrestrial subsurface.</title>
        <authorList>
            <person name="Probst A.J."/>
            <person name="Ladd B."/>
            <person name="Jarett J.K."/>
            <person name="Geller-Mcgrath D.E."/>
            <person name="Sieber C.M.K."/>
            <person name="Emerson J.B."/>
            <person name="Anantharaman K."/>
            <person name="Thomas B.C."/>
            <person name="Malmstrom R."/>
            <person name="Stieglmeier M."/>
            <person name="Klingl A."/>
            <person name="Woyke T."/>
            <person name="Ryan C.M."/>
            <person name="Banfield J.F."/>
        </authorList>
    </citation>
    <scope>NUCLEOTIDE SEQUENCE [LARGE SCALE GENOMIC DNA]</scope>
</reference>
<dbReference type="EMBL" id="PEUE01000013">
    <property type="protein sequence ID" value="PIV38724.1"/>
    <property type="molecule type" value="Genomic_DNA"/>
</dbReference>
<gene>
    <name evidence="1" type="ORF">COS30_00520</name>
</gene>
<comment type="caution">
    <text evidence="1">The sequence shown here is derived from an EMBL/GenBank/DDBJ whole genome shotgun (WGS) entry which is preliminary data.</text>
</comment>
<dbReference type="AlphaFoldDB" id="A0A2M7D6V7"/>
<evidence type="ECO:0000313" key="1">
    <source>
        <dbReference type="EMBL" id="PIV38724.1"/>
    </source>
</evidence>
<protein>
    <recommendedName>
        <fullName evidence="3">Nucleotidyl transferase AbiEii/AbiGii toxin family protein</fullName>
    </recommendedName>
</protein>
<evidence type="ECO:0000313" key="2">
    <source>
        <dbReference type="Proteomes" id="UP000229247"/>
    </source>
</evidence>